<dbReference type="KEGG" id="sqz:FQU76_33145"/>
<name>A0A5B8JRZ8_9ACTN</name>
<dbReference type="Proteomes" id="UP000320580">
    <property type="component" value="Chromosome"/>
</dbReference>
<dbReference type="PANTHER" id="PTHR43796">
    <property type="entry name" value="CARBOXYNORSPERMIDINE SYNTHASE"/>
    <property type="match status" value="1"/>
</dbReference>
<dbReference type="Gene3D" id="3.40.50.720">
    <property type="entry name" value="NAD(P)-binding Rossmann-like Domain"/>
    <property type="match status" value="1"/>
</dbReference>
<organism evidence="1 2">
    <name type="scientific">Streptomyces qinzhouensis</name>
    <dbReference type="NCBI Taxonomy" id="2599401"/>
    <lineage>
        <taxon>Bacteria</taxon>
        <taxon>Bacillati</taxon>
        <taxon>Actinomycetota</taxon>
        <taxon>Actinomycetes</taxon>
        <taxon>Kitasatosporales</taxon>
        <taxon>Streptomycetaceae</taxon>
        <taxon>Streptomyces</taxon>
    </lineage>
</organism>
<protein>
    <submittedName>
        <fullName evidence="1">Saccharopine dehydrogenase</fullName>
    </submittedName>
</protein>
<dbReference type="OrthoDB" id="1910498at2"/>
<sequence>MTTVKSPGASPFGRVLVVGGYGAVGTAVTSALDAWFPGRVIPAGRDGAKAHRLGGVRTDIADPEAFGRTLDELIDVTLVVLCAEPPDTTAAELCFERGIDLVDTGATSHLLDALTELGPLARRTGASAVLSTGVAPGLSNLLARRAHQAVGGAEHIDLTLLLGTGDHHGTDAVRWTLTGLTTPMPAAPLRIDLPGYGTRTTYPFPFSDQYTLPRTLGVPHVTTRLCLDSRALTAGLLGLRRAPARLAEHAAARRLLTGLMGRIHLGGDGFAVRADAYRAGRHAAYALTGNRQSLITGLVAAHAARAVFTGAVTPGVHHIEEIPGLARLPEDLTGNGIRLLRPRGETTR</sequence>
<keyword evidence="2" id="KW-1185">Reference proteome</keyword>
<gene>
    <name evidence="1" type="ORF">FQU76_33145</name>
</gene>
<dbReference type="EMBL" id="CP042266">
    <property type="protein sequence ID" value="QDY80563.1"/>
    <property type="molecule type" value="Genomic_DNA"/>
</dbReference>
<dbReference type="PANTHER" id="PTHR43796:SF2">
    <property type="entry name" value="CARBOXYNORSPERMIDINE SYNTHASE"/>
    <property type="match status" value="1"/>
</dbReference>
<dbReference type="AlphaFoldDB" id="A0A5B8JRZ8"/>
<reference evidence="1 2" key="1">
    <citation type="submission" date="2019-07" db="EMBL/GenBank/DDBJ databases">
        <authorList>
            <person name="Zhu P."/>
        </authorList>
    </citation>
    <scope>NUCLEOTIDE SEQUENCE [LARGE SCALE GENOMIC DNA]</scope>
    <source>
        <strain evidence="1 2">SSL-25</strain>
    </source>
</reference>
<evidence type="ECO:0000313" key="1">
    <source>
        <dbReference type="EMBL" id="QDY80563.1"/>
    </source>
</evidence>
<dbReference type="SUPFAM" id="SSF51735">
    <property type="entry name" value="NAD(P)-binding Rossmann-fold domains"/>
    <property type="match status" value="1"/>
</dbReference>
<dbReference type="RefSeq" id="WP_146483955.1">
    <property type="nucleotide sequence ID" value="NZ_CP042266.1"/>
</dbReference>
<evidence type="ECO:0000313" key="2">
    <source>
        <dbReference type="Proteomes" id="UP000320580"/>
    </source>
</evidence>
<accession>A0A5B8JRZ8</accession>
<proteinExistence type="predicted"/>
<dbReference type="InterPro" id="IPR036291">
    <property type="entry name" value="NAD(P)-bd_dom_sf"/>
</dbReference>